<accession>A0A6G0XVI0</accession>
<proteinExistence type="predicted"/>
<comment type="caution">
    <text evidence="2">The sequence shown here is derived from an EMBL/GenBank/DDBJ whole genome shotgun (WGS) entry which is preliminary data.</text>
</comment>
<reference evidence="2 3" key="1">
    <citation type="submission" date="2019-07" db="EMBL/GenBank/DDBJ databases">
        <title>Genomics analysis of Aphanomyces spp. identifies a new class of oomycete effector associated with host adaptation.</title>
        <authorList>
            <person name="Gaulin E."/>
        </authorList>
    </citation>
    <scope>NUCLEOTIDE SEQUENCE [LARGE SCALE GENOMIC DNA]</scope>
    <source>
        <strain evidence="2 3">ATCC 201684</strain>
    </source>
</reference>
<evidence type="ECO:0000313" key="2">
    <source>
        <dbReference type="EMBL" id="KAF0744492.1"/>
    </source>
</evidence>
<gene>
    <name evidence="2" type="ORF">Ae201684_000968</name>
</gene>
<keyword evidence="1" id="KW-0812">Transmembrane</keyword>
<organism evidence="2 3">
    <name type="scientific">Aphanomyces euteiches</name>
    <dbReference type="NCBI Taxonomy" id="100861"/>
    <lineage>
        <taxon>Eukaryota</taxon>
        <taxon>Sar</taxon>
        <taxon>Stramenopiles</taxon>
        <taxon>Oomycota</taxon>
        <taxon>Saprolegniomycetes</taxon>
        <taxon>Saprolegniales</taxon>
        <taxon>Verrucalvaceae</taxon>
        <taxon>Aphanomyces</taxon>
    </lineage>
</organism>
<name>A0A6G0XVI0_9STRA</name>
<keyword evidence="1" id="KW-0472">Membrane</keyword>
<feature type="transmembrane region" description="Helical" evidence="1">
    <location>
        <begin position="12"/>
        <end position="30"/>
    </location>
</feature>
<protein>
    <submittedName>
        <fullName evidence="2">Uncharacterized protein</fullName>
    </submittedName>
</protein>
<evidence type="ECO:0000313" key="3">
    <source>
        <dbReference type="Proteomes" id="UP000481153"/>
    </source>
</evidence>
<dbReference type="EMBL" id="VJMJ01000009">
    <property type="protein sequence ID" value="KAF0744492.1"/>
    <property type="molecule type" value="Genomic_DNA"/>
</dbReference>
<sequence>MGNIFQRHLKQEQWIMGSVFTAMGLGTMFFPDLVHEYCFDREFSGELTPALKLVLQCFGSQAALCGWTILSTKWDASSYRNFGLAMIPYFVFDAYAAMGAITPLGALGDGLGNVIFATCCYFGYRSRKDEEEKSPPLL</sequence>
<evidence type="ECO:0000256" key="1">
    <source>
        <dbReference type="SAM" id="Phobius"/>
    </source>
</evidence>
<dbReference type="Proteomes" id="UP000481153">
    <property type="component" value="Unassembled WGS sequence"/>
</dbReference>
<keyword evidence="3" id="KW-1185">Reference proteome</keyword>
<keyword evidence="1" id="KW-1133">Transmembrane helix</keyword>
<dbReference type="AlphaFoldDB" id="A0A6G0XVI0"/>
<dbReference type="VEuPathDB" id="FungiDB:AeMF1_010435"/>